<dbReference type="Proteomes" id="UP000292702">
    <property type="component" value="Unassembled WGS sequence"/>
</dbReference>
<dbReference type="AlphaFoldDB" id="A0A4R0RDC1"/>
<evidence type="ECO:0000313" key="1">
    <source>
        <dbReference type="EMBL" id="TCD66071.1"/>
    </source>
</evidence>
<sequence>MRRVGSLSGPYPDISLTAAFTERDTFVDEEGTVSTVIAEITLVYGSRLCVMGSSPRRKRTSKSFGLTAHRASIVRLRRTRARIDRLTILLNSSSWPISSVPGWRTSYGLRTRNLRKVPWRLCLFTEADCHFWTPISLFGAVPSIAV</sequence>
<dbReference type="EMBL" id="RWJN01000150">
    <property type="protein sequence ID" value="TCD66071.1"/>
    <property type="molecule type" value="Genomic_DNA"/>
</dbReference>
<reference evidence="1 2" key="1">
    <citation type="submission" date="2018-11" db="EMBL/GenBank/DDBJ databases">
        <title>Genome assembly of Steccherinum ochraceum LE-BIN_3174, the white-rot fungus of the Steccherinaceae family (The Residual Polyporoid clade, Polyporales, Basidiomycota).</title>
        <authorList>
            <person name="Fedorova T.V."/>
            <person name="Glazunova O.A."/>
            <person name="Landesman E.O."/>
            <person name="Moiseenko K.V."/>
            <person name="Psurtseva N.V."/>
            <person name="Savinova O.S."/>
            <person name="Shakhova N.V."/>
            <person name="Tyazhelova T.V."/>
            <person name="Vasina D.V."/>
        </authorList>
    </citation>
    <scope>NUCLEOTIDE SEQUENCE [LARGE SCALE GENOMIC DNA]</scope>
    <source>
        <strain evidence="1 2">LE-BIN_3174</strain>
    </source>
</reference>
<accession>A0A4R0RDC1</accession>
<name>A0A4R0RDC1_9APHY</name>
<protein>
    <submittedName>
        <fullName evidence="1">Uncharacterized protein</fullName>
    </submittedName>
</protein>
<evidence type="ECO:0000313" key="2">
    <source>
        <dbReference type="Proteomes" id="UP000292702"/>
    </source>
</evidence>
<gene>
    <name evidence="1" type="ORF">EIP91_001829</name>
</gene>
<organism evidence="1 2">
    <name type="scientific">Steccherinum ochraceum</name>
    <dbReference type="NCBI Taxonomy" id="92696"/>
    <lineage>
        <taxon>Eukaryota</taxon>
        <taxon>Fungi</taxon>
        <taxon>Dikarya</taxon>
        <taxon>Basidiomycota</taxon>
        <taxon>Agaricomycotina</taxon>
        <taxon>Agaricomycetes</taxon>
        <taxon>Polyporales</taxon>
        <taxon>Steccherinaceae</taxon>
        <taxon>Steccherinum</taxon>
    </lineage>
</organism>
<proteinExistence type="predicted"/>
<keyword evidence="2" id="KW-1185">Reference proteome</keyword>
<comment type="caution">
    <text evidence="1">The sequence shown here is derived from an EMBL/GenBank/DDBJ whole genome shotgun (WGS) entry which is preliminary data.</text>
</comment>